<name>A0A3G3LLN9_9EUGL</name>
<organism evidence="1">
    <name type="scientific">Lepocinclis steinii</name>
    <dbReference type="NCBI Taxonomy" id="459226"/>
    <lineage>
        <taxon>Eukaryota</taxon>
        <taxon>Discoba</taxon>
        <taxon>Euglenozoa</taxon>
        <taxon>Euglenida</taxon>
        <taxon>Spirocuta</taxon>
        <taxon>Euglenophyceae</taxon>
        <taxon>Euglenales</taxon>
        <taxon>Phacaceae</taxon>
        <taxon>Lepocinclis</taxon>
    </lineage>
</organism>
<dbReference type="AlphaFoldDB" id="A0A3G3LLN9"/>
<proteinExistence type="predicted"/>
<sequence length="159" mass="17802">MRLFKLTISNSLKTASSFFSVLTFQGGFSSDPFTLGNLVRSFLLKEKLIVSDILFFAKKINGTFRNDYRLVSIFSDFEELGQSFDDLCFIIKNLSFVNLKDNDSVSFWRGSIDFSGPVRFINSSDIVFSPPTLAISSGFKVGDISSDSLSIKIIFKVIL</sequence>
<reference evidence="1" key="1">
    <citation type="journal article" date="2018" name="Sci. Rep.">
        <title>Dynamic evolution of inverted repeats in Euglenophyta plastid genomes.</title>
        <authorList>
            <person name="Karnkowska A."/>
            <person name="Bennett M.S."/>
            <person name="Triemer R.E."/>
        </authorList>
    </citation>
    <scope>NUCLEOTIDE SEQUENCE</scope>
</reference>
<dbReference type="GeneID" id="38462559"/>
<protein>
    <submittedName>
        <fullName evidence="1">RNA polymerase alpha subunit</fullName>
    </submittedName>
</protein>
<keyword evidence="1" id="KW-0150">Chloroplast</keyword>
<dbReference type="RefSeq" id="YP_009541113.1">
    <property type="nucleotide sequence ID" value="NC_039971.1"/>
</dbReference>
<geneLocation type="chloroplast" evidence="1"/>
<evidence type="ECO:0000313" key="1">
    <source>
        <dbReference type="EMBL" id="AYQ93621.1"/>
    </source>
</evidence>
<dbReference type="EMBL" id="MH898672">
    <property type="protein sequence ID" value="AYQ93621.1"/>
    <property type="molecule type" value="Genomic_DNA"/>
</dbReference>
<keyword evidence="1" id="KW-0934">Plastid</keyword>
<accession>A0A3G3LLN9</accession>